<evidence type="ECO:0000313" key="2">
    <source>
        <dbReference type="EMBL" id="UUI74312.1"/>
    </source>
</evidence>
<keyword evidence="3" id="KW-1185">Reference proteome</keyword>
<reference evidence="2 3" key="1">
    <citation type="submission" date="2022-07" db="EMBL/GenBank/DDBJ databases">
        <title>Novel species in genus cellulomonas.</title>
        <authorList>
            <person name="Ye L."/>
        </authorList>
    </citation>
    <scope>NUCLEOTIDE SEQUENCE [LARGE SCALE GENOMIC DNA]</scope>
    <source>
        <strain evidence="3">zg-Y338</strain>
    </source>
</reference>
<name>A0ABY5KUU7_9CELL</name>
<evidence type="ECO:0000313" key="3">
    <source>
        <dbReference type="Proteomes" id="UP001316189"/>
    </source>
</evidence>
<feature type="compositionally biased region" description="Basic and acidic residues" evidence="1">
    <location>
        <begin position="20"/>
        <end position="46"/>
    </location>
</feature>
<dbReference type="EMBL" id="CP101988">
    <property type="protein sequence ID" value="UUI74312.1"/>
    <property type="molecule type" value="Genomic_DNA"/>
</dbReference>
<dbReference type="RefSeq" id="WP_227569628.1">
    <property type="nucleotide sequence ID" value="NZ_CP101988.1"/>
</dbReference>
<sequence length="67" mass="7539">MHPSLSNDLVLLEHRQRLADAQLQREQRARRSSGDEHAAHPPEPARRAPMRLALPTTPPLMLCAGLR</sequence>
<feature type="region of interest" description="Disordered" evidence="1">
    <location>
        <begin position="20"/>
        <end position="54"/>
    </location>
</feature>
<accession>A0ABY5KUU7</accession>
<evidence type="ECO:0000256" key="1">
    <source>
        <dbReference type="SAM" id="MobiDB-lite"/>
    </source>
</evidence>
<organism evidence="2 3">
    <name type="scientific">Cellulomonas chengniuliangii</name>
    <dbReference type="NCBI Taxonomy" id="2968084"/>
    <lineage>
        <taxon>Bacteria</taxon>
        <taxon>Bacillati</taxon>
        <taxon>Actinomycetota</taxon>
        <taxon>Actinomycetes</taxon>
        <taxon>Micrococcales</taxon>
        <taxon>Cellulomonadaceae</taxon>
        <taxon>Cellulomonas</taxon>
    </lineage>
</organism>
<dbReference type="Proteomes" id="UP001316189">
    <property type="component" value="Chromosome"/>
</dbReference>
<gene>
    <name evidence="2" type="ORF">NP064_10885</name>
</gene>
<proteinExistence type="predicted"/>
<protein>
    <submittedName>
        <fullName evidence="2">Uncharacterized protein</fullName>
    </submittedName>
</protein>